<protein>
    <submittedName>
        <fullName evidence="1">Uncharacterized protein</fullName>
    </submittedName>
</protein>
<dbReference type="AlphaFoldDB" id="A0A8T0HLU3"/>
<organism evidence="1 2">
    <name type="scientific">Ceratodon purpureus</name>
    <name type="common">Fire moss</name>
    <name type="synonym">Dicranum purpureum</name>
    <dbReference type="NCBI Taxonomy" id="3225"/>
    <lineage>
        <taxon>Eukaryota</taxon>
        <taxon>Viridiplantae</taxon>
        <taxon>Streptophyta</taxon>
        <taxon>Embryophyta</taxon>
        <taxon>Bryophyta</taxon>
        <taxon>Bryophytina</taxon>
        <taxon>Bryopsida</taxon>
        <taxon>Dicranidae</taxon>
        <taxon>Pseudoditrichales</taxon>
        <taxon>Ditrichaceae</taxon>
        <taxon>Ceratodon</taxon>
    </lineage>
</organism>
<dbReference type="Proteomes" id="UP000822688">
    <property type="component" value="Chromosome V"/>
</dbReference>
<evidence type="ECO:0000313" key="2">
    <source>
        <dbReference type="Proteomes" id="UP000822688"/>
    </source>
</evidence>
<name>A0A8T0HLU3_CERPU</name>
<comment type="caution">
    <text evidence="1">The sequence shown here is derived from an EMBL/GenBank/DDBJ whole genome shotgun (WGS) entry which is preliminary data.</text>
</comment>
<evidence type="ECO:0000313" key="1">
    <source>
        <dbReference type="EMBL" id="KAG0571787.1"/>
    </source>
</evidence>
<gene>
    <name evidence="1" type="ORF">KC19_VG042300</name>
</gene>
<reference evidence="1" key="1">
    <citation type="submission" date="2020-06" db="EMBL/GenBank/DDBJ databases">
        <title>WGS assembly of Ceratodon purpureus strain R40.</title>
        <authorList>
            <person name="Carey S.B."/>
            <person name="Jenkins J."/>
            <person name="Shu S."/>
            <person name="Lovell J.T."/>
            <person name="Sreedasyam A."/>
            <person name="Maumus F."/>
            <person name="Tiley G.P."/>
            <person name="Fernandez-Pozo N."/>
            <person name="Barry K."/>
            <person name="Chen C."/>
            <person name="Wang M."/>
            <person name="Lipzen A."/>
            <person name="Daum C."/>
            <person name="Saski C.A."/>
            <person name="Payton A.C."/>
            <person name="Mcbreen J.C."/>
            <person name="Conrad R.E."/>
            <person name="Kollar L.M."/>
            <person name="Olsson S."/>
            <person name="Huttunen S."/>
            <person name="Landis J.B."/>
            <person name="Wickett N.J."/>
            <person name="Johnson M.G."/>
            <person name="Rensing S.A."/>
            <person name="Grimwood J."/>
            <person name="Schmutz J."/>
            <person name="Mcdaniel S.F."/>
        </authorList>
    </citation>
    <scope>NUCLEOTIDE SEQUENCE</scope>
    <source>
        <strain evidence="1">R40</strain>
    </source>
</reference>
<sequence>MIQQSLFRGVTSMFTLSMEPPPWRIEFSDHRSPCLQFPGIRIFTIHHPPFTSAVCFKTLGSDILNTNSSITVSSSTPQQTVHLIRHGKHLRGTFREVVLFKISFVVYI</sequence>
<keyword evidence="2" id="KW-1185">Reference proteome</keyword>
<dbReference type="EMBL" id="CM026426">
    <property type="protein sequence ID" value="KAG0571787.1"/>
    <property type="molecule type" value="Genomic_DNA"/>
</dbReference>
<accession>A0A8T0HLU3</accession>
<proteinExistence type="predicted"/>